<proteinExistence type="predicted"/>
<accession>A0ABD1EG78</accession>
<organism evidence="1 2">
    <name type="scientific">Hypothenemus hampei</name>
    <name type="common">Coffee berry borer</name>
    <dbReference type="NCBI Taxonomy" id="57062"/>
    <lineage>
        <taxon>Eukaryota</taxon>
        <taxon>Metazoa</taxon>
        <taxon>Ecdysozoa</taxon>
        <taxon>Arthropoda</taxon>
        <taxon>Hexapoda</taxon>
        <taxon>Insecta</taxon>
        <taxon>Pterygota</taxon>
        <taxon>Neoptera</taxon>
        <taxon>Endopterygota</taxon>
        <taxon>Coleoptera</taxon>
        <taxon>Polyphaga</taxon>
        <taxon>Cucujiformia</taxon>
        <taxon>Curculionidae</taxon>
        <taxon>Scolytinae</taxon>
        <taxon>Hypothenemus</taxon>
    </lineage>
</organism>
<reference evidence="1 2" key="1">
    <citation type="submission" date="2024-05" db="EMBL/GenBank/DDBJ databases">
        <title>Genetic variation in Jamaican populations of the coffee berry borer (Hypothenemus hampei).</title>
        <authorList>
            <person name="Errbii M."/>
            <person name="Myrie A."/>
        </authorList>
    </citation>
    <scope>NUCLEOTIDE SEQUENCE [LARGE SCALE GENOMIC DNA]</scope>
    <source>
        <strain evidence="1">JA-Hopewell-2020-01-JO</strain>
        <tissue evidence="1">Whole body</tissue>
    </source>
</reference>
<protein>
    <submittedName>
        <fullName evidence="1">Uncharacterized protein</fullName>
    </submittedName>
</protein>
<dbReference type="AlphaFoldDB" id="A0ABD1EG78"/>
<keyword evidence="2" id="KW-1185">Reference proteome</keyword>
<gene>
    <name evidence="1" type="ORF">ABEB36_009401</name>
</gene>
<dbReference type="EMBL" id="JBDJPC010000007">
    <property type="protein sequence ID" value="KAL1493707.1"/>
    <property type="molecule type" value="Genomic_DNA"/>
</dbReference>
<sequence>MDSIENIIERVGKTICLYQTYKVALRDFSAEDLKYLPLCYLEKYVSPSQLEIIWDKLPESHNQSSIVQLNLPCYEHYNKGELQIDGSPPPIKSCPGCKTTINGLIAVCALVNQTLYCTTPLELNYKENRNGNFNYISNCAKTPGCA</sequence>
<evidence type="ECO:0000313" key="2">
    <source>
        <dbReference type="Proteomes" id="UP001566132"/>
    </source>
</evidence>
<dbReference type="Proteomes" id="UP001566132">
    <property type="component" value="Unassembled WGS sequence"/>
</dbReference>
<comment type="caution">
    <text evidence="1">The sequence shown here is derived from an EMBL/GenBank/DDBJ whole genome shotgun (WGS) entry which is preliminary data.</text>
</comment>
<name>A0ABD1EG78_HYPHA</name>
<evidence type="ECO:0000313" key="1">
    <source>
        <dbReference type="EMBL" id="KAL1493707.1"/>
    </source>
</evidence>